<feature type="compositionally biased region" description="Basic and acidic residues" evidence="1">
    <location>
        <begin position="10"/>
        <end position="19"/>
    </location>
</feature>
<organism evidence="2 3">
    <name type="scientific">Menidia menidia</name>
    <name type="common">Atlantic silverside</name>
    <dbReference type="NCBI Taxonomy" id="238744"/>
    <lineage>
        <taxon>Eukaryota</taxon>
        <taxon>Metazoa</taxon>
        <taxon>Chordata</taxon>
        <taxon>Craniata</taxon>
        <taxon>Vertebrata</taxon>
        <taxon>Euteleostomi</taxon>
        <taxon>Actinopterygii</taxon>
        <taxon>Neopterygii</taxon>
        <taxon>Teleostei</taxon>
        <taxon>Neoteleostei</taxon>
        <taxon>Acanthomorphata</taxon>
        <taxon>Ovalentaria</taxon>
        <taxon>Atherinomorphae</taxon>
        <taxon>Atheriniformes</taxon>
        <taxon>Atherinopsidae</taxon>
        <taxon>Menidiinae</taxon>
        <taxon>Menidia</taxon>
    </lineage>
</organism>
<gene>
    <name evidence="2" type="ORF">MMEN_LOCUS2906</name>
</gene>
<protein>
    <submittedName>
        <fullName evidence="2">(Atlantic silverside) hypothetical protein</fullName>
    </submittedName>
</protein>
<feature type="region of interest" description="Disordered" evidence="1">
    <location>
        <begin position="120"/>
        <end position="148"/>
    </location>
</feature>
<name>A0A8S4AKR9_9TELE</name>
<feature type="region of interest" description="Disordered" evidence="1">
    <location>
        <begin position="1"/>
        <end position="105"/>
    </location>
</feature>
<keyword evidence="3" id="KW-1185">Reference proteome</keyword>
<evidence type="ECO:0000313" key="3">
    <source>
        <dbReference type="Proteomes" id="UP000677803"/>
    </source>
</evidence>
<proteinExistence type="predicted"/>
<reference evidence="2" key="1">
    <citation type="submission" date="2021-05" db="EMBL/GenBank/DDBJ databases">
        <authorList>
            <person name="Tigano A."/>
        </authorList>
    </citation>
    <scope>NUCLEOTIDE SEQUENCE</scope>
</reference>
<comment type="caution">
    <text evidence="2">The sequence shown here is derived from an EMBL/GenBank/DDBJ whole genome shotgun (WGS) entry which is preliminary data.</text>
</comment>
<evidence type="ECO:0000256" key="1">
    <source>
        <dbReference type="SAM" id="MobiDB-lite"/>
    </source>
</evidence>
<feature type="compositionally biased region" description="Basic and acidic residues" evidence="1">
    <location>
        <begin position="64"/>
        <end position="105"/>
    </location>
</feature>
<dbReference type="AlphaFoldDB" id="A0A8S4AKR9"/>
<dbReference type="Proteomes" id="UP000677803">
    <property type="component" value="Unassembled WGS sequence"/>
</dbReference>
<dbReference type="EMBL" id="CAJRST010002224">
    <property type="protein sequence ID" value="CAG5866156.1"/>
    <property type="molecule type" value="Genomic_DNA"/>
</dbReference>
<evidence type="ECO:0000313" key="2">
    <source>
        <dbReference type="EMBL" id="CAG5866156.1"/>
    </source>
</evidence>
<accession>A0A8S4AKR9</accession>
<sequence length="148" mass="16248">MSSRPLQSQAEKRENKAEGEAGASRSDWSCRTMGDVPAITPTDGSSPPPQPDRTHLHRSTAADMDLHRISGSDPMDYSRETKEGKAAPQSTEERLDSGVESMKEEDYQAVTAEILRLQLETERRQPPAVGGGEPLSDWQTHITEDGDT</sequence>